<dbReference type="AlphaFoldDB" id="A0A445GI70"/>
<accession>A0A445GI70</accession>
<gene>
    <name evidence="1" type="ORF">D0Y65_043606</name>
</gene>
<comment type="caution">
    <text evidence="1">The sequence shown here is derived from an EMBL/GenBank/DDBJ whole genome shotgun (WGS) entry which is preliminary data.</text>
</comment>
<name>A0A445GI70_GLYSO</name>
<sequence length="69" mass="8216">MLEILEVSWYLHIPFDPSFFIGLLMNYGPIRIMYKHLKSFAPKHIDTKFIKLDAEDDMNHSIEMILEFA</sequence>
<dbReference type="Proteomes" id="UP000289340">
    <property type="component" value="Chromosome 16"/>
</dbReference>
<keyword evidence="2" id="KW-1185">Reference proteome</keyword>
<protein>
    <submittedName>
        <fullName evidence="1">Uncharacterized protein</fullName>
    </submittedName>
</protein>
<reference evidence="1 2" key="1">
    <citation type="submission" date="2018-09" db="EMBL/GenBank/DDBJ databases">
        <title>A high-quality reference genome of wild soybean provides a powerful tool to mine soybean genomes.</title>
        <authorList>
            <person name="Xie M."/>
            <person name="Chung C.Y.L."/>
            <person name="Li M.-W."/>
            <person name="Wong F.-L."/>
            <person name="Chan T.-F."/>
            <person name="Lam H.-M."/>
        </authorList>
    </citation>
    <scope>NUCLEOTIDE SEQUENCE [LARGE SCALE GENOMIC DNA]</scope>
    <source>
        <strain evidence="2">cv. W05</strain>
        <tissue evidence="1">Hypocotyl of etiolated seedlings</tissue>
    </source>
</reference>
<evidence type="ECO:0000313" key="2">
    <source>
        <dbReference type="Proteomes" id="UP000289340"/>
    </source>
</evidence>
<proteinExistence type="predicted"/>
<evidence type="ECO:0000313" key="1">
    <source>
        <dbReference type="EMBL" id="RZB60911.1"/>
    </source>
</evidence>
<dbReference type="EMBL" id="QZWG01000016">
    <property type="protein sequence ID" value="RZB60911.1"/>
    <property type="molecule type" value="Genomic_DNA"/>
</dbReference>
<organism evidence="1 2">
    <name type="scientific">Glycine soja</name>
    <name type="common">Wild soybean</name>
    <dbReference type="NCBI Taxonomy" id="3848"/>
    <lineage>
        <taxon>Eukaryota</taxon>
        <taxon>Viridiplantae</taxon>
        <taxon>Streptophyta</taxon>
        <taxon>Embryophyta</taxon>
        <taxon>Tracheophyta</taxon>
        <taxon>Spermatophyta</taxon>
        <taxon>Magnoliopsida</taxon>
        <taxon>eudicotyledons</taxon>
        <taxon>Gunneridae</taxon>
        <taxon>Pentapetalae</taxon>
        <taxon>rosids</taxon>
        <taxon>fabids</taxon>
        <taxon>Fabales</taxon>
        <taxon>Fabaceae</taxon>
        <taxon>Papilionoideae</taxon>
        <taxon>50 kb inversion clade</taxon>
        <taxon>NPAAA clade</taxon>
        <taxon>indigoferoid/millettioid clade</taxon>
        <taxon>Phaseoleae</taxon>
        <taxon>Glycine</taxon>
        <taxon>Glycine subgen. Soja</taxon>
    </lineage>
</organism>